<accession>A0ABN6D8Y9</accession>
<feature type="transmembrane region" description="Helical" evidence="5">
    <location>
        <begin position="130"/>
        <end position="148"/>
    </location>
</feature>
<feature type="transmembrane region" description="Helical" evidence="5">
    <location>
        <begin position="97"/>
        <end position="118"/>
    </location>
</feature>
<organism evidence="7 8">
    <name type="scientific">Rhodoferax lithotrophicus</name>
    <dbReference type="NCBI Taxonomy" id="2798804"/>
    <lineage>
        <taxon>Bacteria</taxon>
        <taxon>Pseudomonadati</taxon>
        <taxon>Pseudomonadota</taxon>
        <taxon>Betaproteobacteria</taxon>
        <taxon>Burkholderiales</taxon>
        <taxon>Comamonadaceae</taxon>
        <taxon>Rhodoferax</taxon>
    </lineage>
</organism>
<feature type="transmembrane region" description="Helical" evidence="5">
    <location>
        <begin position="168"/>
        <end position="184"/>
    </location>
</feature>
<comment type="subcellular location">
    <subcellularLocation>
        <location evidence="1">Membrane</location>
        <topology evidence="1">Multi-pass membrane protein</topology>
    </subcellularLocation>
</comment>
<dbReference type="PANTHER" id="PTHR37422">
    <property type="entry name" value="TEICHURONIC ACID BIOSYNTHESIS PROTEIN TUAE"/>
    <property type="match status" value="1"/>
</dbReference>
<dbReference type="InterPro" id="IPR051533">
    <property type="entry name" value="WaaL-like"/>
</dbReference>
<proteinExistence type="predicted"/>
<feature type="transmembrane region" description="Helical" evidence="5">
    <location>
        <begin position="196"/>
        <end position="220"/>
    </location>
</feature>
<keyword evidence="8" id="KW-1185">Reference proteome</keyword>
<protein>
    <recommendedName>
        <fullName evidence="6">O-antigen ligase-related domain-containing protein</fullName>
    </recommendedName>
</protein>
<feature type="transmembrane region" description="Helical" evidence="5">
    <location>
        <begin position="48"/>
        <end position="66"/>
    </location>
</feature>
<feature type="transmembrane region" description="Helical" evidence="5">
    <location>
        <begin position="73"/>
        <end position="91"/>
    </location>
</feature>
<evidence type="ECO:0000256" key="2">
    <source>
        <dbReference type="ARBA" id="ARBA00022692"/>
    </source>
</evidence>
<dbReference type="Pfam" id="PF04932">
    <property type="entry name" value="Wzy_C"/>
    <property type="match status" value="1"/>
</dbReference>
<evidence type="ECO:0000256" key="5">
    <source>
        <dbReference type="SAM" id="Phobius"/>
    </source>
</evidence>
<reference evidence="7 8" key="1">
    <citation type="journal article" date="2021" name="Microbiol. Spectr.">
        <title>A Single Bacterium Capable of Oxidation and Reduction of Iron at Circumneutral pH.</title>
        <authorList>
            <person name="Kato S."/>
            <person name="Ohkuma M."/>
        </authorList>
    </citation>
    <scope>NUCLEOTIDE SEQUENCE [LARGE SCALE GENOMIC DNA]</scope>
    <source>
        <strain evidence="7 8">MIZ03</strain>
    </source>
</reference>
<gene>
    <name evidence="7" type="ORF">MIZ03_2237</name>
</gene>
<evidence type="ECO:0000259" key="6">
    <source>
        <dbReference type="Pfam" id="PF04932"/>
    </source>
</evidence>
<evidence type="ECO:0000313" key="7">
    <source>
        <dbReference type="EMBL" id="BCO27349.1"/>
    </source>
</evidence>
<dbReference type="PANTHER" id="PTHR37422:SF17">
    <property type="entry name" value="O-ANTIGEN LIGASE"/>
    <property type="match status" value="1"/>
</dbReference>
<keyword evidence="3 5" id="KW-1133">Transmembrane helix</keyword>
<keyword evidence="4 5" id="KW-0472">Membrane</keyword>
<sequence>MNNKLLLKILLAPMFLLSFGTIQLINQNGAQDQFSQFTNENIFPVDIFKLWLALMAIFIILYKIIFFRNTLKIPKIIIVYFSYLYFISLKSELPYQSIIQTSAIVLAYIGIALQVNYLKYKNTTKYLNKIFLAFIFLSYTCIIFIPSYGISIGEHLNKWQGITTHKNTLGNISLFILFFYLWIFKFKTFPAKIITTFSVLILIIGSQSSTAIILAILIIVTNIFSSKSSFSDFLIKRTTYIIIGVLIISTSTAIISTYYQDLLSLSNNLVDTSFTGRINIWLYYINSINENPFFGVGLNQVMSDKTSFNSNMTDLIGYFSGSAHNGFLESIFTTGFIGFILSILYIKSIYHKNNSTKNKLIFLIFVLLYIMVNTFESYSINFNLYTFILFYIERLSIIPSTLHNTSATRKFEPTILQQNNFAHRY</sequence>
<dbReference type="RefSeq" id="WP_223912190.1">
    <property type="nucleotide sequence ID" value="NZ_AP024238.1"/>
</dbReference>
<evidence type="ECO:0000256" key="3">
    <source>
        <dbReference type="ARBA" id="ARBA00022989"/>
    </source>
</evidence>
<feature type="transmembrane region" description="Helical" evidence="5">
    <location>
        <begin position="240"/>
        <end position="259"/>
    </location>
</feature>
<dbReference type="EMBL" id="AP024238">
    <property type="protein sequence ID" value="BCO27349.1"/>
    <property type="molecule type" value="Genomic_DNA"/>
</dbReference>
<evidence type="ECO:0000256" key="4">
    <source>
        <dbReference type="ARBA" id="ARBA00023136"/>
    </source>
</evidence>
<feature type="transmembrane region" description="Helical" evidence="5">
    <location>
        <begin position="327"/>
        <end position="348"/>
    </location>
</feature>
<evidence type="ECO:0000256" key="1">
    <source>
        <dbReference type="ARBA" id="ARBA00004141"/>
    </source>
</evidence>
<feature type="domain" description="O-antigen ligase-related" evidence="6">
    <location>
        <begin position="197"/>
        <end position="341"/>
    </location>
</feature>
<feature type="transmembrane region" description="Helical" evidence="5">
    <location>
        <begin position="280"/>
        <end position="302"/>
    </location>
</feature>
<feature type="transmembrane region" description="Helical" evidence="5">
    <location>
        <begin position="360"/>
        <end position="378"/>
    </location>
</feature>
<name>A0ABN6D8Y9_9BURK</name>
<evidence type="ECO:0000313" key="8">
    <source>
        <dbReference type="Proteomes" id="UP000824366"/>
    </source>
</evidence>
<dbReference type="InterPro" id="IPR007016">
    <property type="entry name" value="O-antigen_ligase-rel_domated"/>
</dbReference>
<dbReference type="Proteomes" id="UP000824366">
    <property type="component" value="Chromosome"/>
</dbReference>
<keyword evidence="2 5" id="KW-0812">Transmembrane</keyword>